<organism evidence="1 2">
    <name type="scientific">Corallincola platygyrae</name>
    <dbReference type="NCBI Taxonomy" id="1193278"/>
    <lineage>
        <taxon>Bacteria</taxon>
        <taxon>Pseudomonadati</taxon>
        <taxon>Pseudomonadota</taxon>
        <taxon>Gammaproteobacteria</taxon>
        <taxon>Alteromonadales</taxon>
        <taxon>Psychromonadaceae</taxon>
        <taxon>Corallincola</taxon>
    </lineage>
</organism>
<accession>A0ABW4XQQ7</accession>
<dbReference type="EMBL" id="JBHUHT010000016">
    <property type="protein sequence ID" value="MFD2097165.1"/>
    <property type="molecule type" value="Genomic_DNA"/>
</dbReference>
<protein>
    <submittedName>
        <fullName evidence="1">Uncharacterized protein</fullName>
    </submittedName>
</protein>
<dbReference type="RefSeq" id="WP_345339909.1">
    <property type="nucleotide sequence ID" value="NZ_BAABLI010000012.1"/>
</dbReference>
<name>A0ABW4XQQ7_9GAMM</name>
<dbReference type="Proteomes" id="UP001597380">
    <property type="component" value="Unassembled WGS sequence"/>
</dbReference>
<proteinExistence type="predicted"/>
<reference evidence="2" key="1">
    <citation type="journal article" date="2019" name="Int. J. Syst. Evol. Microbiol.">
        <title>The Global Catalogue of Microorganisms (GCM) 10K type strain sequencing project: providing services to taxonomists for standard genome sequencing and annotation.</title>
        <authorList>
            <consortium name="The Broad Institute Genomics Platform"/>
            <consortium name="The Broad Institute Genome Sequencing Center for Infectious Disease"/>
            <person name="Wu L."/>
            <person name="Ma J."/>
        </authorList>
    </citation>
    <scope>NUCLEOTIDE SEQUENCE [LARGE SCALE GENOMIC DNA]</scope>
    <source>
        <strain evidence="2">CGMCC 1.10992</strain>
    </source>
</reference>
<comment type="caution">
    <text evidence="1">The sequence shown here is derived from an EMBL/GenBank/DDBJ whole genome shotgun (WGS) entry which is preliminary data.</text>
</comment>
<gene>
    <name evidence="1" type="ORF">ACFSJ3_14310</name>
</gene>
<keyword evidence="2" id="KW-1185">Reference proteome</keyword>
<evidence type="ECO:0000313" key="1">
    <source>
        <dbReference type="EMBL" id="MFD2097165.1"/>
    </source>
</evidence>
<sequence length="138" mass="15839">MTKVTPSSIILSLTILVYVAWSQFALHEKDQALATEKARAMSIADHLEFWKGTFLQQHAAIDVESLRGGSRNVQLTLIEQETPHQEQQNKLYVMFYDAPSDAQKEALKRYSSELVLGRYFYLVVNDQGQVTETFWDKP</sequence>
<evidence type="ECO:0000313" key="2">
    <source>
        <dbReference type="Proteomes" id="UP001597380"/>
    </source>
</evidence>